<reference evidence="3" key="1">
    <citation type="submission" date="2022-06" db="EMBL/GenBank/DDBJ databases">
        <title>Aquibacillus sp. a new bacterium isolated from soil saline samples.</title>
        <authorList>
            <person name="Galisteo C."/>
            <person name="De La Haba R."/>
            <person name="Sanchez-Porro C."/>
            <person name="Ventosa A."/>
        </authorList>
    </citation>
    <scope>NUCLEOTIDE SEQUENCE</scope>
    <source>
        <strain evidence="3">JCM 12387</strain>
    </source>
</reference>
<feature type="region of interest" description="Disordered" evidence="1">
    <location>
        <begin position="309"/>
        <end position="333"/>
    </location>
</feature>
<dbReference type="Gene3D" id="3.40.50.1110">
    <property type="entry name" value="SGNH hydrolase"/>
    <property type="match status" value="1"/>
</dbReference>
<accession>A0A9X4AJW2</accession>
<organism evidence="3 4">
    <name type="scientific">Aquibacillus koreensis</name>
    <dbReference type="NCBI Taxonomy" id="279446"/>
    <lineage>
        <taxon>Bacteria</taxon>
        <taxon>Bacillati</taxon>
        <taxon>Bacillota</taxon>
        <taxon>Bacilli</taxon>
        <taxon>Bacillales</taxon>
        <taxon>Bacillaceae</taxon>
        <taxon>Aquibacillus</taxon>
    </lineage>
</organism>
<feature type="domain" description="SGNH hydrolase-type esterase" evidence="2">
    <location>
        <begin position="99"/>
        <end position="289"/>
    </location>
</feature>
<dbReference type="AlphaFoldDB" id="A0A9X4AJW2"/>
<proteinExistence type="predicted"/>
<evidence type="ECO:0000256" key="1">
    <source>
        <dbReference type="SAM" id="MobiDB-lite"/>
    </source>
</evidence>
<protein>
    <submittedName>
        <fullName evidence="3">SGNH/GDSL hydrolase family protein</fullName>
    </submittedName>
</protein>
<evidence type="ECO:0000259" key="2">
    <source>
        <dbReference type="Pfam" id="PF13472"/>
    </source>
</evidence>
<dbReference type="EMBL" id="JAMQJZ010000007">
    <property type="protein sequence ID" value="MDC3420835.1"/>
    <property type="molecule type" value="Genomic_DNA"/>
</dbReference>
<dbReference type="InterPro" id="IPR013830">
    <property type="entry name" value="SGNH_hydro"/>
</dbReference>
<dbReference type="PANTHER" id="PTHR30383">
    <property type="entry name" value="THIOESTERASE 1/PROTEASE 1/LYSOPHOSPHOLIPASE L1"/>
    <property type="match status" value="1"/>
</dbReference>
<dbReference type="CDD" id="cd04506">
    <property type="entry name" value="SGNH_hydrolase_YpmR_like"/>
    <property type="match status" value="1"/>
</dbReference>
<dbReference type="PANTHER" id="PTHR30383:SF27">
    <property type="entry name" value="SPORE GERMINATION LIPASE LIPC"/>
    <property type="match status" value="1"/>
</dbReference>
<dbReference type="InterPro" id="IPR036514">
    <property type="entry name" value="SGNH_hydro_sf"/>
</dbReference>
<sequence>MNGKKTFLITSGILLFILVLAIIFIKYPTSSPDHDGATMEESEQTDDQDIEEVTEEIEEELQEEVNESHHITDEIKKSFIEIIDETIDFFVKTELDIVAIGDSLTEGVGDTTDNGGYVGILNDKLHVYNSKTTLTNYGKRGNRSDQLLKRLEDEEISQSMKEADIVLITIGANDIMKVLQDNFMNLREEPFREARKDYVIRLRTIFDTILEQNPDAHIFLIGFYNPFEQYFSDIKELEVILDNWNRSGEEVTKEFKEVDYIPMKDLFEQADENLLAEDNFHPNPNGYEVMAARIYNHLHLYIEQTEAQLDQSDAEVEAGAEQLDPASEPLQNE</sequence>
<gene>
    <name evidence="3" type="ORF">NC661_10685</name>
</gene>
<dbReference type="Proteomes" id="UP001145072">
    <property type="component" value="Unassembled WGS sequence"/>
</dbReference>
<dbReference type="RefSeq" id="WP_259872369.1">
    <property type="nucleotide sequence ID" value="NZ_JAMQJZ010000007.1"/>
</dbReference>
<comment type="caution">
    <text evidence="3">The sequence shown here is derived from an EMBL/GenBank/DDBJ whole genome shotgun (WGS) entry which is preliminary data.</text>
</comment>
<evidence type="ECO:0000313" key="4">
    <source>
        <dbReference type="Proteomes" id="UP001145072"/>
    </source>
</evidence>
<keyword evidence="4" id="KW-1185">Reference proteome</keyword>
<evidence type="ECO:0000313" key="3">
    <source>
        <dbReference type="EMBL" id="MDC3420835.1"/>
    </source>
</evidence>
<dbReference type="SUPFAM" id="SSF52266">
    <property type="entry name" value="SGNH hydrolase"/>
    <property type="match status" value="1"/>
</dbReference>
<dbReference type="GO" id="GO:0004622">
    <property type="term" value="F:phosphatidylcholine lysophospholipase activity"/>
    <property type="evidence" value="ECO:0007669"/>
    <property type="project" value="TreeGrafter"/>
</dbReference>
<dbReference type="Pfam" id="PF13472">
    <property type="entry name" value="Lipase_GDSL_2"/>
    <property type="match status" value="1"/>
</dbReference>
<keyword evidence="3" id="KW-0378">Hydrolase</keyword>
<name>A0A9X4AJW2_9BACI</name>
<dbReference type="InterPro" id="IPR051532">
    <property type="entry name" value="Ester_Hydrolysis_Enzymes"/>
</dbReference>